<dbReference type="AlphaFoldDB" id="A0A662DF59"/>
<comment type="caution">
    <text evidence="1">The sequence shown here is derived from an EMBL/GenBank/DDBJ whole genome shotgun (WGS) entry which is preliminary data.</text>
</comment>
<organism evidence="1 2">
    <name type="scientific">Aerophobetes bacterium</name>
    <dbReference type="NCBI Taxonomy" id="2030807"/>
    <lineage>
        <taxon>Bacteria</taxon>
        <taxon>Candidatus Aerophobota</taxon>
    </lineage>
</organism>
<protein>
    <submittedName>
        <fullName evidence="1">Uncharacterized protein</fullName>
    </submittedName>
</protein>
<sequence>MKKIEVAGEQIEFMEEGDLDSLFEKLLQTAGRRGVSEKVINKAKKSVLKQTKKIEKALSKGKLRSSERVRRLRESTKRLEDIVKDPSSYTGHVIEEILKSL</sequence>
<dbReference type="EMBL" id="QMQB01000037">
    <property type="protein sequence ID" value="RLE14444.1"/>
    <property type="molecule type" value="Genomic_DNA"/>
</dbReference>
<name>A0A662DF59_UNCAE</name>
<evidence type="ECO:0000313" key="1">
    <source>
        <dbReference type="EMBL" id="RLE14444.1"/>
    </source>
</evidence>
<gene>
    <name evidence="1" type="ORF">DRI96_01420</name>
</gene>
<dbReference type="Proteomes" id="UP000267654">
    <property type="component" value="Unassembled WGS sequence"/>
</dbReference>
<reference evidence="1 2" key="1">
    <citation type="submission" date="2018-06" db="EMBL/GenBank/DDBJ databases">
        <title>Extensive metabolic versatility and redundancy in microbially diverse, dynamic hydrothermal sediments.</title>
        <authorList>
            <person name="Dombrowski N."/>
            <person name="Teske A."/>
            <person name="Baker B.J."/>
        </authorList>
    </citation>
    <scope>NUCLEOTIDE SEQUENCE [LARGE SCALE GENOMIC DNA]</scope>
    <source>
        <strain evidence="1">B19_G9</strain>
    </source>
</reference>
<accession>A0A662DF59</accession>
<proteinExistence type="predicted"/>
<evidence type="ECO:0000313" key="2">
    <source>
        <dbReference type="Proteomes" id="UP000267654"/>
    </source>
</evidence>